<evidence type="ECO:0000256" key="3">
    <source>
        <dbReference type="SAM" id="MobiDB-lite"/>
    </source>
</evidence>
<organism evidence="4">
    <name type="scientific">Oppiella nova</name>
    <dbReference type="NCBI Taxonomy" id="334625"/>
    <lineage>
        <taxon>Eukaryota</taxon>
        <taxon>Metazoa</taxon>
        <taxon>Ecdysozoa</taxon>
        <taxon>Arthropoda</taxon>
        <taxon>Chelicerata</taxon>
        <taxon>Arachnida</taxon>
        <taxon>Acari</taxon>
        <taxon>Acariformes</taxon>
        <taxon>Sarcoptiformes</taxon>
        <taxon>Oribatida</taxon>
        <taxon>Brachypylina</taxon>
        <taxon>Oppioidea</taxon>
        <taxon>Oppiidae</taxon>
        <taxon>Oppiella</taxon>
    </lineage>
</organism>
<dbReference type="PRINTS" id="PR00019">
    <property type="entry name" value="LEURICHRPT"/>
</dbReference>
<gene>
    <name evidence="4" type="ORF">ONB1V03_LOCUS14432</name>
</gene>
<feature type="region of interest" description="Disordered" evidence="3">
    <location>
        <begin position="1"/>
        <end position="24"/>
    </location>
</feature>
<sequence length="213" mass="23428">MAEAPEVPDSDLSSDDWDYRSRSSSADSVHQSMIFTARQVSCDSDSSSLDLSYLNLDSSSLGANVSQFNSTSLATINLSGNRLTGIPYQLTAYTHLKMLDLSHNQLTAICDTICQLKSLRTFICANNHLDENSFPKDFGTTFANSLSVLSLGGNMFKVIPQQILELKSLKSLYLGSNAIESVPRDIHRLESLRLLYLGGNQLSELPEEVGRLQ</sequence>
<dbReference type="Pfam" id="PF13855">
    <property type="entry name" value="LRR_8"/>
    <property type="match status" value="2"/>
</dbReference>
<dbReference type="InterPro" id="IPR050216">
    <property type="entry name" value="LRR_domain-containing"/>
</dbReference>
<evidence type="ECO:0000256" key="2">
    <source>
        <dbReference type="ARBA" id="ARBA00022737"/>
    </source>
</evidence>
<feature type="non-terminal residue" evidence="4">
    <location>
        <position position="1"/>
    </location>
</feature>
<name>A0A7R9QUZ5_9ACAR</name>
<keyword evidence="5" id="KW-1185">Reference proteome</keyword>
<dbReference type="EMBL" id="CAJPVJ010013721">
    <property type="protein sequence ID" value="CAG2174993.1"/>
    <property type="molecule type" value="Genomic_DNA"/>
</dbReference>
<dbReference type="AlphaFoldDB" id="A0A7R9QUZ5"/>
<dbReference type="InterPro" id="IPR032675">
    <property type="entry name" value="LRR_dom_sf"/>
</dbReference>
<dbReference type="InterPro" id="IPR001611">
    <property type="entry name" value="Leu-rich_rpt"/>
</dbReference>
<keyword evidence="1" id="KW-0433">Leucine-rich repeat</keyword>
<dbReference type="Gene3D" id="3.80.10.10">
    <property type="entry name" value="Ribonuclease Inhibitor"/>
    <property type="match status" value="2"/>
</dbReference>
<dbReference type="SMART" id="SM00369">
    <property type="entry name" value="LRR_TYP"/>
    <property type="match status" value="4"/>
</dbReference>
<dbReference type="InterPro" id="IPR003591">
    <property type="entry name" value="Leu-rich_rpt_typical-subtyp"/>
</dbReference>
<reference evidence="4" key="1">
    <citation type="submission" date="2020-11" db="EMBL/GenBank/DDBJ databases">
        <authorList>
            <person name="Tran Van P."/>
        </authorList>
    </citation>
    <scope>NUCLEOTIDE SEQUENCE</scope>
</reference>
<dbReference type="PROSITE" id="PS51450">
    <property type="entry name" value="LRR"/>
    <property type="match status" value="2"/>
</dbReference>
<accession>A0A7R9QUZ5</accession>
<keyword evidence="2" id="KW-0677">Repeat</keyword>
<evidence type="ECO:0000256" key="1">
    <source>
        <dbReference type="ARBA" id="ARBA00022614"/>
    </source>
</evidence>
<dbReference type="Proteomes" id="UP000728032">
    <property type="component" value="Unassembled WGS sequence"/>
</dbReference>
<dbReference type="PANTHER" id="PTHR48051">
    <property type="match status" value="1"/>
</dbReference>
<feature type="compositionally biased region" description="Acidic residues" evidence="3">
    <location>
        <begin position="1"/>
        <end position="16"/>
    </location>
</feature>
<evidence type="ECO:0000313" key="4">
    <source>
        <dbReference type="EMBL" id="CAD7657807.1"/>
    </source>
</evidence>
<dbReference type="OrthoDB" id="1053178at2759"/>
<dbReference type="PANTHER" id="PTHR48051:SF54">
    <property type="entry name" value="LEUCINE-RICH REPEAT-CONTAINING PROTEIN"/>
    <property type="match status" value="1"/>
</dbReference>
<proteinExistence type="predicted"/>
<dbReference type="GO" id="GO:0005737">
    <property type="term" value="C:cytoplasm"/>
    <property type="evidence" value="ECO:0007669"/>
    <property type="project" value="TreeGrafter"/>
</dbReference>
<dbReference type="SUPFAM" id="SSF52058">
    <property type="entry name" value="L domain-like"/>
    <property type="match status" value="1"/>
</dbReference>
<evidence type="ECO:0000313" key="5">
    <source>
        <dbReference type="Proteomes" id="UP000728032"/>
    </source>
</evidence>
<protein>
    <submittedName>
        <fullName evidence="4">Uncharacterized protein</fullName>
    </submittedName>
</protein>
<dbReference type="EMBL" id="OC928546">
    <property type="protein sequence ID" value="CAD7657807.1"/>
    <property type="molecule type" value="Genomic_DNA"/>
</dbReference>